<feature type="domain" description="Rho-GAP" evidence="6">
    <location>
        <begin position="148"/>
        <end position="341"/>
    </location>
</feature>
<evidence type="ECO:0000313" key="8">
    <source>
        <dbReference type="WBParaSite" id="Hba_17729"/>
    </source>
</evidence>
<dbReference type="PANTHER" id="PTHR12552:SF1">
    <property type="entry name" value="RHO GTPASE-ACTIVATING PROTEIN GRAF"/>
    <property type="match status" value="1"/>
</dbReference>
<keyword evidence="4" id="KW-0812">Transmembrane</keyword>
<dbReference type="GO" id="GO:0007165">
    <property type="term" value="P:signal transduction"/>
    <property type="evidence" value="ECO:0007669"/>
    <property type="project" value="InterPro"/>
</dbReference>
<reference evidence="8" key="1">
    <citation type="submission" date="2016-11" db="UniProtKB">
        <authorList>
            <consortium name="WormBaseParasite"/>
        </authorList>
    </citation>
    <scope>IDENTIFICATION</scope>
</reference>
<dbReference type="WBParaSite" id="Hba_17729">
    <property type="protein sequence ID" value="Hba_17729"/>
    <property type="gene ID" value="Hba_17729"/>
</dbReference>
<dbReference type="PROSITE" id="PS50002">
    <property type="entry name" value="SH3"/>
    <property type="match status" value="1"/>
</dbReference>
<dbReference type="InterPro" id="IPR000198">
    <property type="entry name" value="RhoGAP_dom"/>
</dbReference>
<accession>A0A1I7XK91</accession>
<feature type="region of interest" description="Disordered" evidence="3">
    <location>
        <begin position="441"/>
        <end position="492"/>
    </location>
</feature>
<dbReference type="FunFam" id="2.30.30.40:FF:000055">
    <property type="entry name" value="rho GTPase-activating protein 26 isoform X1"/>
    <property type="match status" value="1"/>
</dbReference>
<proteinExistence type="predicted"/>
<dbReference type="SMART" id="SM00324">
    <property type="entry name" value="RhoGAP"/>
    <property type="match status" value="1"/>
</dbReference>
<feature type="domain" description="SH3" evidence="5">
    <location>
        <begin position="592"/>
        <end position="651"/>
    </location>
</feature>
<dbReference type="SUPFAM" id="SSF48350">
    <property type="entry name" value="GTPase activation domain, GAP"/>
    <property type="match status" value="1"/>
</dbReference>
<evidence type="ECO:0000256" key="3">
    <source>
        <dbReference type="SAM" id="MobiDB-lite"/>
    </source>
</evidence>
<dbReference type="SUPFAM" id="SSF50044">
    <property type="entry name" value="SH3-domain"/>
    <property type="match status" value="1"/>
</dbReference>
<dbReference type="AlphaFoldDB" id="A0A1I7XK91"/>
<dbReference type="Proteomes" id="UP000095283">
    <property type="component" value="Unplaced"/>
</dbReference>
<dbReference type="Pfam" id="PF14604">
    <property type="entry name" value="SH3_9"/>
    <property type="match status" value="1"/>
</dbReference>
<evidence type="ECO:0000256" key="4">
    <source>
        <dbReference type="SAM" id="Phobius"/>
    </source>
</evidence>
<evidence type="ECO:0000313" key="7">
    <source>
        <dbReference type="Proteomes" id="UP000095283"/>
    </source>
</evidence>
<dbReference type="InterPro" id="IPR047234">
    <property type="entry name" value="GRAF_fam"/>
</dbReference>
<name>A0A1I7XK91_HETBA</name>
<sequence length="651" mass="71360">MNYIIVVHYAVPNCGCSLAVFDSVGGMDRMTSCIRAAYDPLLSCVFSSSATSWTNKTSFAMQFTILLIAVIGSVCVVKSYYRKMRSALSQKGRSSSWGDAHNSIGTYNVTQGLRSFHKGSAFLPAFVVEGCHAQLDDTGFEFVQQCIASLEERDLTMALTRIQDILNNQYMVLTGIKEQGLYRNCGVTSKVQKLMQLGLDKRKTSVEKLNFNDDAEWETKTISSAVKTFLRNLPEPLMTFEHHNLFINAAKMDDRRTRVDHIHYYVHRLPPTHKTMLEIIIRHLKRVADRCDENLMTVGNLGVCFGPTLLRPKEETMAAIMDIKFCNVVVEVLIANCEQIFDTEPPKSIGQPCPPKPDHRSVHPETTYPPISLSVRESDNGRASRGGSGTARPRAIVPASPAIRTHGLIHCSVPATSQNSYIYDSVPVECVSSRKLYPAYGTASTSGVTTPTTPPHATIRSTQRTARGDSSDSLSSLVSGGSDSPKAVLSTKTSSEQKGNACLLVSIYFQKLGVLISAKVSASYAPPYNPLACESIAHKLKKRNSGANILCSMDLHRVQAMPMGVANSDSAPVAQRISPMCSSFINPVMSLQPSRRVKTLYACTPDHESELSFQPGQIITNVYESKEDGWLVGTLNGKTGLIPSNYVEPLP</sequence>
<organism evidence="7 8">
    <name type="scientific">Heterorhabditis bacteriophora</name>
    <name type="common">Entomopathogenic nematode worm</name>
    <dbReference type="NCBI Taxonomy" id="37862"/>
    <lineage>
        <taxon>Eukaryota</taxon>
        <taxon>Metazoa</taxon>
        <taxon>Ecdysozoa</taxon>
        <taxon>Nematoda</taxon>
        <taxon>Chromadorea</taxon>
        <taxon>Rhabditida</taxon>
        <taxon>Rhabditina</taxon>
        <taxon>Rhabditomorpha</taxon>
        <taxon>Strongyloidea</taxon>
        <taxon>Heterorhabditidae</taxon>
        <taxon>Heterorhabditis</taxon>
    </lineage>
</organism>
<evidence type="ECO:0000256" key="1">
    <source>
        <dbReference type="ARBA" id="ARBA00022443"/>
    </source>
</evidence>
<keyword evidence="7" id="KW-1185">Reference proteome</keyword>
<feature type="region of interest" description="Disordered" evidence="3">
    <location>
        <begin position="346"/>
        <end position="394"/>
    </location>
</feature>
<evidence type="ECO:0000259" key="5">
    <source>
        <dbReference type="PROSITE" id="PS50002"/>
    </source>
</evidence>
<dbReference type="Gene3D" id="1.10.555.10">
    <property type="entry name" value="Rho GTPase activation protein"/>
    <property type="match status" value="1"/>
</dbReference>
<feature type="transmembrane region" description="Helical" evidence="4">
    <location>
        <begin position="59"/>
        <end position="81"/>
    </location>
</feature>
<keyword evidence="4" id="KW-0472">Membrane</keyword>
<keyword evidence="4" id="KW-1133">Transmembrane helix</keyword>
<dbReference type="GO" id="GO:0005096">
    <property type="term" value="F:GTPase activator activity"/>
    <property type="evidence" value="ECO:0007669"/>
    <property type="project" value="InterPro"/>
</dbReference>
<dbReference type="PROSITE" id="PS50238">
    <property type="entry name" value="RHOGAP"/>
    <property type="match status" value="1"/>
</dbReference>
<dbReference type="Pfam" id="PF00620">
    <property type="entry name" value="RhoGAP"/>
    <property type="match status" value="1"/>
</dbReference>
<dbReference type="SMART" id="SM00326">
    <property type="entry name" value="SH3"/>
    <property type="match status" value="1"/>
</dbReference>
<evidence type="ECO:0000256" key="2">
    <source>
        <dbReference type="PROSITE-ProRule" id="PRU00192"/>
    </source>
</evidence>
<evidence type="ECO:0000259" key="6">
    <source>
        <dbReference type="PROSITE" id="PS50238"/>
    </source>
</evidence>
<dbReference type="InterPro" id="IPR008936">
    <property type="entry name" value="Rho_GTPase_activation_prot"/>
</dbReference>
<protein>
    <submittedName>
        <fullName evidence="8">Rho-GAP domain-containing protein</fullName>
    </submittedName>
</protein>
<keyword evidence="1 2" id="KW-0728">SH3 domain</keyword>
<dbReference type="InterPro" id="IPR036028">
    <property type="entry name" value="SH3-like_dom_sf"/>
</dbReference>
<dbReference type="PANTHER" id="PTHR12552">
    <property type="entry name" value="OLIGOPHRENIN 1"/>
    <property type="match status" value="1"/>
</dbReference>
<dbReference type="InterPro" id="IPR001452">
    <property type="entry name" value="SH3_domain"/>
</dbReference>
<dbReference type="Gene3D" id="2.30.30.40">
    <property type="entry name" value="SH3 Domains"/>
    <property type="match status" value="1"/>
</dbReference>
<feature type="compositionally biased region" description="Low complexity" evidence="3">
    <location>
        <begin position="471"/>
        <end position="484"/>
    </location>
</feature>
<dbReference type="CDD" id="cd11882">
    <property type="entry name" value="SH3_GRAF-like"/>
    <property type="match status" value="1"/>
</dbReference>